<name>A0A550C8Z9_9AGAR</name>
<proteinExistence type="predicted"/>
<dbReference type="AlphaFoldDB" id="A0A550C8Z9"/>
<protein>
    <submittedName>
        <fullName evidence="1">Uncharacterized protein</fullName>
    </submittedName>
</protein>
<comment type="caution">
    <text evidence="1">The sequence shown here is derived from an EMBL/GenBank/DDBJ whole genome shotgun (WGS) entry which is preliminary data.</text>
</comment>
<dbReference type="EMBL" id="VDMD01000017">
    <property type="protein sequence ID" value="TRM61281.1"/>
    <property type="molecule type" value="Genomic_DNA"/>
</dbReference>
<accession>A0A550C8Z9</accession>
<sequence length="377" mass="43029">MSHPKELIKCVISGATDRVFQCRPMKTEEDRDYRAACKEWIFGIPRGSLHLHSESWENNIFFREDICRMYIQGQFLLAPTFRTYLDTLVFMEQRAGLTDRDENDESPRRPWSALAPNGGPYRYVFIPFTDAARKLQEECKMQPQTADDLNYGKHPRGKDLLVGSDAFPVVECYAHPFAVATHADKTFSRRRTSMMTAQWRSCTADIVDQWRCAEIKPPQWFVDAPKFGLDDVDLSATEASGYDPSTSQDNTVREATTAVADRLADPVEPRTKVSSWLGKINLEAKPVEEESPPSPRKLRRSTRIAALSSPYASSPPEFYAPLSPIRRAPWPSARGRDPIRYTPAWAKRNGRFPTRRFSSNDWAYFQYGIALAARSRS</sequence>
<dbReference type="Proteomes" id="UP000320762">
    <property type="component" value="Unassembled WGS sequence"/>
</dbReference>
<evidence type="ECO:0000313" key="1">
    <source>
        <dbReference type="EMBL" id="TRM61281.1"/>
    </source>
</evidence>
<keyword evidence="2" id="KW-1185">Reference proteome</keyword>
<reference evidence="1 2" key="1">
    <citation type="journal article" date="2019" name="New Phytol.">
        <title>Comparative genomics reveals unique wood-decay strategies and fruiting body development in the Schizophyllaceae.</title>
        <authorList>
            <person name="Almasi E."/>
            <person name="Sahu N."/>
            <person name="Krizsan K."/>
            <person name="Balint B."/>
            <person name="Kovacs G.M."/>
            <person name="Kiss B."/>
            <person name="Cseklye J."/>
            <person name="Drula E."/>
            <person name="Henrissat B."/>
            <person name="Nagy I."/>
            <person name="Chovatia M."/>
            <person name="Adam C."/>
            <person name="LaButti K."/>
            <person name="Lipzen A."/>
            <person name="Riley R."/>
            <person name="Grigoriev I.V."/>
            <person name="Nagy L.G."/>
        </authorList>
    </citation>
    <scope>NUCLEOTIDE SEQUENCE [LARGE SCALE GENOMIC DNA]</scope>
    <source>
        <strain evidence="1 2">NL-1724</strain>
    </source>
</reference>
<gene>
    <name evidence="1" type="ORF">BD626DRAFT_84491</name>
</gene>
<evidence type="ECO:0000313" key="2">
    <source>
        <dbReference type="Proteomes" id="UP000320762"/>
    </source>
</evidence>
<organism evidence="1 2">
    <name type="scientific">Schizophyllum amplum</name>
    <dbReference type="NCBI Taxonomy" id="97359"/>
    <lineage>
        <taxon>Eukaryota</taxon>
        <taxon>Fungi</taxon>
        <taxon>Dikarya</taxon>
        <taxon>Basidiomycota</taxon>
        <taxon>Agaricomycotina</taxon>
        <taxon>Agaricomycetes</taxon>
        <taxon>Agaricomycetidae</taxon>
        <taxon>Agaricales</taxon>
        <taxon>Schizophyllaceae</taxon>
        <taxon>Schizophyllum</taxon>
    </lineage>
</organism>